<evidence type="ECO:0000313" key="10">
    <source>
        <dbReference type="EMBL" id="GCF08142.1"/>
    </source>
</evidence>
<evidence type="ECO:0000259" key="9">
    <source>
        <dbReference type="Pfam" id="PF13231"/>
    </source>
</evidence>
<reference evidence="10 11" key="1">
    <citation type="submission" date="2019-01" db="EMBL/GenBank/DDBJ databases">
        <title>Draft genome sequence of Dictyobacter sp. Uno17.</title>
        <authorList>
            <person name="Wang C.M."/>
            <person name="Zheng Y."/>
            <person name="Sakai Y."/>
            <person name="Abe K."/>
            <person name="Yokota A."/>
            <person name="Yabe S."/>
        </authorList>
    </citation>
    <scope>NUCLEOTIDE SEQUENCE [LARGE SCALE GENOMIC DNA]</scope>
    <source>
        <strain evidence="10 11">Uno17</strain>
    </source>
</reference>
<keyword evidence="7 8" id="KW-0472">Membrane</keyword>
<evidence type="ECO:0000256" key="4">
    <source>
        <dbReference type="ARBA" id="ARBA00022679"/>
    </source>
</evidence>
<dbReference type="EMBL" id="BIXY01000019">
    <property type="protein sequence ID" value="GCF08142.1"/>
    <property type="molecule type" value="Genomic_DNA"/>
</dbReference>
<evidence type="ECO:0000256" key="6">
    <source>
        <dbReference type="ARBA" id="ARBA00022989"/>
    </source>
</evidence>
<dbReference type="GO" id="GO:0009103">
    <property type="term" value="P:lipopolysaccharide biosynthetic process"/>
    <property type="evidence" value="ECO:0007669"/>
    <property type="project" value="UniProtKB-ARBA"/>
</dbReference>
<evidence type="ECO:0000256" key="5">
    <source>
        <dbReference type="ARBA" id="ARBA00022692"/>
    </source>
</evidence>
<dbReference type="Proteomes" id="UP000322530">
    <property type="component" value="Unassembled WGS sequence"/>
</dbReference>
<keyword evidence="5 8" id="KW-0812">Transmembrane</keyword>
<keyword evidence="4" id="KW-0808">Transferase</keyword>
<comment type="subcellular location">
    <subcellularLocation>
        <location evidence="1">Cell membrane</location>
        <topology evidence="1">Multi-pass membrane protein</topology>
    </subcellularLocation>
</comment>
<dbReference type="GO" id="GO:0016763">
    <property type="term" value="F:pentosyltransferase activity"/>
    <property type="evidence" value="ECO:0007669"/>
    <property type="project" value="TreeGrafter"/>
</dbReference>
<feature type="transmembrane region" description="Helical" evidence="8">
    <location>
        <begin position="409"/>
        <end position="426"/>
    </location>
</feature>
<gene>
    <name evidence="10" type="ORF">KDI_17060</name>
</gene>
<dbReference type="AlphaFoldDB" id="A0A5A5T9P9"/>
<proteinExistence type="predicted"/>
<keyword evidence="11" id="KW-1185">Reference proteome</keyword>
<evidence type="ECO:0000256" key="7">
    <source>
        <dbReference type="ARBA" id="ARBA00023136"/>
    </source>
</evidence>
<dbReference type="InterPro" id="IPR038731">
    <property type="entry name" value="RgtA/B/C-like"/>
</dbReference>
<feature type="transmembrane region" description="Helical" evidence="8">
    <location>
        <begin position="210"/>
        <end position="231"/>
    </location>
</feature>
<accession>A0A5A5T9P9</accession>
<dbReference type="GO" id="GO:0005886">
    <property type="term" value="C:plasma membrane"/>
    <property type="evidence" value="ECO:0007669"/>
    <property type="project" value="UniProtKB-SubCell"/>
</dbReference>
<name>A0A5A5T9P9_9CHLR</name>
<dbReference type="RefSeq" id="WP_149401142.1">
    <property type="nucleotide sequence ID" value="NZ_BIXY01000019.1"/>
</dbReference>
<keyword evidence="2" id="KW-1003">Cell membrane</keyword>
<evidence type="ECO:0000256" key="8">
    <source>
        <dbReference type="SAM" id="Phobius"/>
    </source>
</evidence>
<sequence length="437" mass="49251">MIFSHKIRAAFPDGALIVFGLAIIVRILFNVTVARQYTPLHDSQQYRDIGLHLLTEHCFCLHLAISTVGRAPLWPFVIATITGLFGPSDFLARIFLCLVDAGTCVLIYLLVARLLNRRLALVAGIVAAFYPGLYVYTGWLYSETLYTFLLTAFGYLLCCLYQERLQRFALASGIAVALLALTRPNGLLVLALFIVWLVVLGWQKRFAWRIVGRMAMLVLLVVGILLTPWTVRNALVSQRFLPVATGDGTVLLGSYNDQILSKPWDQETWITPLRAAPVAARSFPLYTCTASCEISREDAFKQDALAWISKHLASLPGLLMAHFANTWLPAVHEADLPTDRFSSQTSSQIVLLMMNIFPIPVDILAVIGLWVTLKRWREFIVFYCLLLLTVGQDLIFYGAPRFRAPIEPVLIIWAIFGFSFLWQYLACRRSTWTNTIK</sequence>
<feature type="transmembrane region" description="Helical" evidence="8">
    <location>
        <begin position="90"/>
        <end position="112"/>
    </location>
</feature>
<feature type="transmembrane region" description="Helical" evidence="8">
    <location>
        <begin position="119"/>
        <end position="139"/>
    </location>
</feature>
<dbReference type="PANTHER" id="PTHR33908:SF11">
    <property type="entry name" value="MEMBRANE PROTEIN"/>
    <property type="match status" value="1"/>
</dbReference>
<evidence type="ECO:0000256" key="1">
    <source>
        <dbReference type="ARBA" id="ARBA00004651"/>
    </source>
</evidence>
<dbReference type="PANTHER" id="PTHR33908">
    <property type="entry name" value="MANNOSYLTRANSFERASE YKCB-RELATED"/>
    <property type="match status" value="1"/>
</dbReference>
<feature type="transmembrane region" description="Helical" evidence="8">
    <location>
        <begin position="379"/>
        <end position="397"/>
    </location>
</feature>
<dbReference type="InterPro" id="IPR050297">
    <property type="entry name" value="LipidA_mod_glycosyltrf_83"/>
</dbReference>
<keyword evidence="3" id="KW-0328">Glycosyltransferase</keyword>
<feature type="domain" description="Glycosyltransferase RgtA/B/C/D-like" evidence="9">
    <location>
        <begin position="70"/>
        <end position="222"/>
    </location>
</feature>
<protein>
    <recommendedName>
        <fullName evidence="9">Glycosyltransferase RgtA/B/C/D-like domain-containing protein</fullName>
    </recommendedName>
</protein>
<organism evidence="10 11">
    <name type="scientific">Dictyobacter arantiisoli</name>
    <dbReference type="NCBI Taxonomy" id="2014874"/>
    <lineage>
        <taxon>Bacteria</taxon>
        <taxon>Bacillati</taxon>
        <taxon>Chloroflexota</taxon>
        <taxon>Ktedonobacteria</taxon>
        <taxon>Ktedonobacterales</taxon>
        <taxon>Dictyobacteraceae</taxon>
        <taxon>Dictyobacter</taxon>
    </lineage>
</organism>
<comment type="caution">
    <text evidence="10">The sequence shown here is derived from an EMBL/GenBank/DDBJ whole genome shotgun (WGS) entry which is preliminary data.</text>
</comment>
<feature type="transmembrane region" description="Helical" evidence="8">
    <location>
        <begin position="168"/>
        <end position="198"/>
    </location>
</feature>
<dbReference type="Pfam" id="PF13231">
    <property type="entry name" value="PMT_2"/>
    <property type="match status" value="1"/>
</dbReference>
<keyword evidence="6 8" id="KW-1133">Transmembrane helix</keyword>
<feature type="transmembrane region" description="Helical" evidence="8">
    <location>
        <begin position="9"/>
        <end position="29"/>
    </location>
</feature>
<evidence type="ECO:0000256" key="2">
    <source>
        <dbReference type="ARBA" id="ARBA00022475"/>
    </source>
</evidence>
<evidence type="ECO:0000313" key="11">
    <source>
        <dbReference type="Proteomes" id="UP000322530"/>
    </source>
</evidence>
<dbReference type="OrthoDB" id="151928at2"/>
<feature type="transmembrane region" description="Helical" evidence="8">
    <location>
        <begin position="349"/>
        <end position="373"/>
    </location>
</feature>
<evidence type="ECO:0000256" key="3">
    <source>
        <dbReference type="ARBA" id="ARBA00022676"/>
    </source>
</evidence>